<dbReference type="Proteomes" id="UP001155057">
    <property type="component" value="Unassembled WGS sequence"/>
</dbReference>
<gene>
    <name evidence="3" type="ORF">GGP61_001490</name>
</gene>
<feature type="compositionally biased region" description="Polar residues" evidence="1">
    <location>
        <begin position="24"/>
        <end position="57"/>
    </location>
</feature>
<evidence type="ECO:0000313" key="4">
    <source>
        <dbReference type="Proteomes" id="UP001155057"/>
    </source>
</evidence>
<evidence type="ECO:0000313" key="3">
    <source>
        <dbReference type="EMBL" id="MCS3709886.1"/>
    </source>
</evidence>
<sequence>MDYLRPLLSILAVAIVPMGAHGQVAQSDSTAQRDSTALRDTTVSSRNRLQSDTSVVANSREMGDADSVEDESGPRESRSGTCSEQSDRFTGKRTVVCRGGTLKHDDSNVKQEVSGPILTLLKSPEREGFLIEVVAGATSPVFKDAGRAYFLVDGKRKQVPVETRVWRKQDRVRGRVREYVVEEVRLILGEEMSDRIEHATEVSARIGGVVLMMNDLSSQVREARTLVGK</sequence>
<dbReference type="AlphaFoldDB" id="A0A9X2TH45"/>
<proteinExistence type="predicted"/>
<evidence type="ECO:0000256" key="1">
    <source>
        <dbReference type="SAM" id="MobiDB-lite"/>
    </source>
</evidence>
<evidence type="ECO:0000256" key="2">
    <source>
        <dbReference type="SAM" id="SignalP"/>
    </source>
</evidence>
<feature type="region of interest" description="Disordered" evidence="1">
    <location>
        <begin position="23"/>
        <end position="88"/>
    </location>
</feature>
<keyword evidence="2" id="KW-0732">Signal</keyword>
<reference evidence="3" key="1">
    <citation type="submission" date="2022-08" db="EMBL/GenBank/DDBJ databases">
        <title>Genomic Encyclopedia of Type Strains, Phase V (KMG-V): Genome sequencing to study the core and pangenomes of soil and plant-associated prokaryotes.</title>
        <authorList>
            <person name="Whitman W."/>
        </authorList>
    </citation>
    <scope>NUCLEOTIDE SEQUENCE</scope>
    <source>
        <strain evidence="3">SP3049</strain>
    </source>
</reference>
<feature type="chain" id="PRO_5040951391" evidence="2">
    <location>
        <begin position="23"/>
        <end position="229"/>
    </location>
</feature>
<feature type="signal peptide" evidence="2">
    <location>
        <begin position="1"/>
        <end position="22"/>
    </location>
</feature>
<accession>A0A9X2TH45</accession>
<dbReference type="EMBL" id="JANUAE010000004">
    <property type="protein sequence ID" value="MCS3709886.1"/>
    <property type="molecule type" value="Genomic_DNA"/>
</dbReference>
<name>A0A9X2TH45_9BACT</name>
<organism evidence="3 4">
    <name type="scientific">Salinibacter ruber</name>
    <dbReference type="NCBI Taxonomy" id="146919"/>
    <lineage>
        <taxon>Bacteria</taxon>
        <taxon>Pseudomonadati</taxon>
        <taxon>Rhodothermota</taxon>
        <taxon>Rhodothermia</taxon>
        <taxon>Rhodothermales</taxon>
        <taxon>Salinibacteraceae</taxon>
        <taxon>Salinibacter</taxon>
    </lineage>
</organism>
<protein>
    <submittedName>
        <fullName evidence="3">Uncharacterized protein</fullName>
    </submittedName>
</protein>
<dbReference type="RefSeq" id="WP_259123835.1">
    <property type="nucleotide sequence ID" value="NZ_JANTZO010000005.1"/>
</dbReference>
<comment type="caution">
    <text evidence="3">The sequence shown here is derived from an EMBL/GenBank/DDBJ whole genome shotgun (WGS) entry which is preliminary data.</text>
</comment>